<dbReference type="InterPro" id="IPR012936">
    <property type="entry name" value="Erv_C"/>
</dbReference>
<evidence type="ECO:0000313" key="8">
    <source>
        <dbReference type="EMBL" id="CAK7356988.1"/>
    </source>
</evidence>
<dbReference type="Proteomes" id="UP001314170">
    <property type="component" value="Unassembled WGS sequence"/>
</dbReference>
<keyword evidence="2 5" id="KW-0812">Transmembrane</keyword>
<organism evidence="8 9">
    <name type="scientific">Dovyalis caffra</name>
    <dbReference type="NCBI Taxonomy" id="77055"/>
    <lineage>
        <taxon>Eukaryota</taxon>
        <taxon>Viridiplantae</taxon>
        <taxon>Streptophyta</taxon>
        <taxon>Embryophyta</taxon>
        <taxon>Tracheophyta</taxon>
        <taxon>Spermatophyta</taxon>
        <taxon>Magnoliopsida</taxon>
        <taxon>eudicotyledons</taxon>
        <taxon>Gunneridae</taxon>
        <taxon>Pentapetalae</taxon>
        <taxon>rosids</taxon>
        <taxon>fabids</taxon>
        <taxon>Malpighiales</taxon>
        <taxon>Salicaceae</taxon>
        <taxon>Flacourtieae</taxon>
        <taxon>Dovyalis</taxon>
    </lineage>
</organism>
<dbReference type="GO" id="GO:0030134">
    <property type="term" value="C:COPII-coated ER to Golgi transport vesicle"/>
    <property type="evidence" value="ECO:0007669"/>
    <property type="project" value="TreeGrafter"/>
</dbReference>
<feature type="domain" description="Endoplasmic reticulum vesicle transporter N-terminal" evidence="7">
    <location>
        <begin position="8"/>
        <end position="97"/>
    </location>
</feature>
<evidence type="ECO:0000259" key="7">
    <source>
        <dbReference type="Pfam" id="PF13850"/>
    </source>
</evidence>
<evidence type="ECO:0000259" key="6">
    <source>
        <dbReference type="Pfam" id="PF07970"/>
    </source>
</evidence>
<dbReference type="InterPro" id="IPR045888">
    <property type="entry name" value="Erv"/>
</dbReference>
<dbReference type="AlphaFoldDB" id="A0AAV1SVX5"/>
<sequence length="451" mass="51339">MDGIYQKLRNLDAYPKINEDFYSRTLSGGLITLISSIIMLFLFFSEFSLYLHTVTETKLLVDTSRGQTLRINFDITFPAIRCSLLSVDALDVSGEQHHDIRHDISKKRIDAHGDVIEVRQDGIGGPKIDKPLQRHGGRLEHNEEYCGSCFGAEQGNQVEEMMEGEEELTTVAWVSDDDCCNSCEEVREAYRKKGWAMTNMDLIDQCKREGFIQMIKDEEGEGCNINGSLEVNRIAGNFHFVPGKGFHQSYVQLQDLLDLQKESYNISHRINRLAFGDYFPGVVNPLDGVQLMHETPNGVQQFFIKVVPTIYTNIRGRTVHSNQYSVTEHLKKSEVIRLDSLPGVYFIYDFSPIKVTFKEEHISFLHFMTSICAIIGGSFPVFHSPQSPALESLQFYSRTCIHLQFIPYLENALLLFVAIVFILAALMWLNEIKLIMVFICSFGMHCSSVIV</sequence>
<evidence type="ECO:0000313" key="9">
    <source>
        <dbReference type="Proteomes" id="UP001314170"/>
    </source>
</evidence>
<evidence type="ECO:0000256" key="1">
    <source>
        <dbReference type="ARBA" id="ARBA00004370"/>
    </source>
</evidence>
<comment type="caution">
    <text evidence="8">The sequence shown here is derived from an EMBL/GenBank/DDBJ whole genome shotgun (WGS) entry which is preliminary data.</text>
</comment>
<evidence type="ECO:0000256" key="3">
    <source>
        <dbReference type="ARBA" id="ARBA00022989"/>
    </source>
</evidence>
<comment type="subcellular location">
    <subcellularLocation>
        <location evidence="1">Membrane</location>
    </subcellularLocation>
</comment>
<proteinExistence type="predicted"/>
<evidence type="ECO:0008006" key="10">
    <source>
        <dbReference type="Google" id="ProtNLM"/>
    </source>
</evidence>
<keyword evidence="9" id="KW-1185">Reference proteome</keyword>
<evidence type="ECO:0000256" key="2">
    <source>
        <dbReference type="ARBA" id="ARBA00022692"/>
    </source>
</evidence>
<feature type="transmembrane region" description="Helical" evidence="5">
    <location>
        <begin position="364"/>
        <end position="382"/>
    </location>
</feature>
<feature type="transmembrane region" description="Helical" evidence="5">
    <location>
        <begin position="412"/>
        <end position="429"/>
    </location>
</feature>
<dbReference type="PANTHER" id="PTHR10984">
    <property type="entry name" value="ENDOPLASMIC RETICULUM-GOLGI INTERMEDIATE COMPARTMENT PROTEIN"/>
    <property type="match status" value="1"/>
</dbReference>
<protein>
    <recommendedName>
        <fullName evidence="10">Endoplasmic reticulum-Golgi intermediate compartment protein 3</fullName>
    </recommendedName>
</protein>
<keyword evidence="3 5" id="KW-1133">Transmembrane helix</keyword>
<feature type="domain" description="Endoplasmic reticulum vesicle transporter C-terminal" evidence="6">
    <location>
        <begin position="176"/>
        <end position="382"/>
    </location>
</feature>
<feature type="transmembrane region" description="Helical" evidence="5">
    <location>
        <begin position="30"/>
        <end position="51"/>
    </location>
</feature>
<name>A0AAV1SVX5_9ROSI</name>
<gene>
    <name evidence="8" type="ORF">DCAF_LOCUS27271</name>
</gene>
<dbReference type="GO" id="GO:0005783">
    <property type="term" value="C:endoplasmic reticulum"/>
    <property type="evidence" value="ECO:0007669"/>
    <property type="project" value="TreeGrafter"/>
</dbReference>
<dbReference type="EMBL" id="CAWUPB010001197">
    <property type="protein sequence ID" value="CAK7356988.1"/>
    <property type="molecule type" value="Genomic_DNA"/>
</dbReference>
<dbReference type="Pfam" id="PF13850">
    <property type="entry name" value="ERGIC_N"/>
    <property type="match status" value="1"/>
</dbReference>
<dbReference type="PANTHER" id="PTHR10984:SF55">
    <property type="entry name" value="ENDOPLASMIC RETICULUM VESICLE TRANSPORTER C-TERMINAL DOMAIN-CONTAINING PROTEIN"/>
    <property type="match status" value="1"/>
</dbReference>
<dbReference type="Pfam" id="PF07970">
    <property type="entry name" value="COPIIcoated_ERV"/>
    <property type="match status" value="1"/>
</dbReference>
<evidence type="ECO:0000256" key="5">
    <source>
        <dbReference type="SAM" id="Phobius"/>
    </source>
</evidence>
<dbReference type="InterPro" id="IPR039542">
    <property type="entry name" value="Erv_N"/>
</dbReference>
<dbReference type="GO" id="GO:0016020">
    <property type="term" value="C:membrane"/>
    <property type="evidence" value="ECO:0007669"/>
    <property type="project" value="UniProtKB-SubCell"/>
</dbReference>
<evidence type="ECO:0000256" key="4">
    <source>
        <dbReference type="ARBA" id="ARBA00023136"/>
    </source>
</evidence>
<keyword evidence="4 5" id="KW-0472">Membrane</keyword>
<accession>A0AAV1SVX5</accession>
<reference evidence="8 9" key="1">
    <citation type="submission" date="2024-01" db="EMBL/GenBank/DDBJ databases">
        <authorList>
            <person name="Waweru B."/>
        </authorList>
    </citation>
    <scope>NUCLEOTIDE SEQUENCE [LARGE SCALE GENOMIC DNA]</scope>
</reference>